<reference evidence="1 2" key="1">
    <citation type="journal article" date="2015" name="Genome Biol.">
        <title>Comparative genomics of Steinernema reveals deeply conserved gene regulatory networks.</title>
        <authorList>
            <person name="Dillman A.R."/>
            <person name="Macchietto M."/>
            <person name="Porter C.F."/>
            <person name="Rogers A."/>
            <person name="Williams B."/>
            <person name="Antoshechkin I."/>
            <person name="Lee M.M."/>
            <person name="Goodwin Z."/>
            <person name="Lu X."/>
            <person name="Lewis E.E."/>
            <person name="Goodrich-Blair H."/>
            <person name="Stock S.P."/>
            <person name="Adams B.J."/>
            <person name="Sternberg P.W."/>
            <person name="Mortazavi A."/>
        </authorList>
    </citation>
    <scope>NUCLEOTIDE SEQUENCE [LARGE SCALE GENOMIC DNA]</scope>
    <source>
        <strain evidence="1 2">ALL</strain>
    </source>
</reference>
<dbReference type="EMBL" id="CM016762">
    <property type="protein sequence ID" value="TMS40201.1"/>
    <property type="molecule type" value="Genomic_DNA"/>
</dbReference>
<name>A0A4U8V2N5_STECR</name>
<evidence type="ECO:0000313" key="2">
    <source>
        <dbReference type="Proteomes" id="UP000298663"/>
    </source>
</evidence>
<gene>
    <name evidence="1" type="ORF">L596_006609</name>
</gene>
<accession>A0A4U8V2N5</accession>
<organism evidence="1 2">
    <name type="scientific">Steinernema carpocapsae</name>
    <name type="common">Entomopathogenic nematode</name>
    <dbReference type="NCBI Taxonomy" id="34508"/>
    <lineage>
        <taxon>Eukaryota</taxon>
        <taxon>Metazoa</taxon>
        <taxon>Ecdysozoa</taxon>
        <taxon>Nematoda</taxon>
        <taxon>Chromadorea</taxon>
        <taxon>Rhabditida</taxon>
        <taxon>Tylenchina</taxon>
        <taxon>Panagrolaimomorpha</taxon>
        <taxon>Strongyloidoidea</taxon>
        <taxon>Steinernematidae</taxon>
        <taxon>Steinernema</taxon>
    </lineage>
</organism>
<keyword evidence="2" id="KW-1185">Reference proteome</keyword>
<sequence length="79" mass="9079">MRSGALYRSLTIDGRAYRPGARMWRSTVGSQHLRWISTLEPQYNYLSIACNEDDSKEKFSEALNLVLQTLLYSRYLGCG</sequence>
<proteinExistence type="predicted"/>
<reference evidence="1 2" key="2">
    <citation type="journal article" date="2019" name="G3 (Bethesda)">
        <title>Hybrid Assembly of the Genome of the Entomopathogenic Nematode Steinernema carpocapsae Identifies the X-Chromosome.</title>
        <authorList>
            <person name="Serra L."/>
            <person name="Macchietto M."/>
            <person name="Macias-Munoz A."/>
            <person name="McGill C.J."/>
            <person name="Rodriguez I.M."/>
            <person name="Rodriguez B."/>
            <person name="Murad R."/>
            <person name="Mortazavi A."/>
        </authorList>
    </citation>
    <scope>NUCLEOTIDE SEQUENCE [LARGE SCALE GENOMIC DNA]</scope>
    <source>
        <strain evidence="1 2">ALL</strain>
    </source>
</reference>
<dbReference type="AlphaFoldDB" id="A0A4U8V2N5"/>
<protein>
    <submittedName>
        <fullName evidence="1">Uncharacterized protein</fullName>
    </submittedName>
</protein>
<evidence type="ECO:0000313" key="1">
    <source>
        <dbReference type="EMBL" id="TMS40201.1"/>
    </source>
</evidence>
<dbReference type="Proteomes" id="UP000298663">
    <property type="component" value="Chromosome X"/>
</dbReference>